<proteinExistence type="predicted"/>
<organism evidence="1">
    <name type="scientific">hydrothermal vent metagenome</name>
    <dbReference type="NCBI Taxonomy" id="652676"/>
    <lineage>
        <taxon>unclassified sequences</taxon>
        <taxon>metagenomes</taxon>
        <taxon>ecological metagenomes</taxon>
    </lineage>
</organism>
<evidence type="ECO:0000313" key="1">
    <source>
        <dbReference type="EMBL" id="VAV84376.1"/>
    </source>
</evidence>
<accession>A0A3B0R5L4</accession>
<protein>
    <recommendedName>
        <fullName evidence="2">Lipoprotein</fullName>
    </recommendedName>
</protein>
<sequence>MNYKIYRLFLIFFACSVLFMVTACPSKFISTEDIINVQVLKTSKYVNNKNEIILLISEKTANKMVIERAVSPYREFKVLEVPIGKYLSMTSQKYFTHLQGKTTKVISVLPDNIPDNKTILELQVDKIGEELFTSRDLIASRSELDLKIIVHKNKFKSKPKTYSSRTLKSLPTENVHFMDHKNRRRENIIVPILKALQQVEKDI</sequence>
<name>A0A3B0R5L4_9ZZZZ</name>
<evidence type="ECO:0008006" key="2">
    <source>
        <dbReference type="Google" id="ProtNLM"/>
    </source>
</evidence>
<dbReference type="PROSITE" id="PS51257">
    <property type="entry name" value="PROKAR_LIPOPROTEIN"/>
    <property type="match status" value="1"/>
</dbReference>
<reference evidence="1" key="1">
    <citation type="submission" date="2018-06" db="EMBL/GenBank/DDBJ databases">
        <authorList>
            <person name="Zhirakovskaya E."/>
        </authorList>
    </citation>
    <scope>NUCLEOTIDE SEQUENCE</scope>
</reference>
<gene>
    <name evidence="1" type="ORF">MNBD_DELTA01-566</name>
</gene>
<dbReference type="AlphaFoldDB" id="A0A3B0R5L4"/>
<dbReference type="EMBL" id="UOEA01000066">
    <property type="protein sequence ID" value="VAV84376.1"/>
    <property type="molecule type" value="Genomic_DNA"/>
</dbReference>